<proteinExistence type="inferred from homology"/>
<keyword evidence="3 11" id="KW-0813">Transport</keyword>
<dbReference type="AlphaFoldDB" id="A0A8I6SKB0"/>
<dbReference type="InterPro" id="IPR023395">
    <property type="entry name" value="MCP_dom_sf"/>
</dbReference>
<dbReference type="InterPro" id="IPR018108">
    <property type="entry name" value="MCP_transmembrane"/>
</dbReference>
<evidence type="ECO:0000313" key="12">
    <source>
        <dbReference type="EnsemblMetazoa" id="XP_024083350.1"/>
    </source>
</evidence>
<dbReference type="PANTHER" id="PTHR45928">
    <property type="entry name" value="RE38146P"/>
    <property type="match status" value="1"/>
</dbReference>
<evidence type="ECO:0000256" key="9">
    <source>
        <dbReference type="ARBA" id="ARBA00023136"/>
    </source>
</evidence>
<keyword evidence="6" id="KW-0999">Mitochondrion inner membrane</keyword>
<evidence type="ECO:0000256" key="11">
    <source>
        <dbReference type="RuleBase" id="RU000488"/>
    </source>
</evidence>
<evidence type="ECO:0000256" key="8">
    <source>
        <dbReference type="ARBA" id="ARBA00023128"/>
    </source>
</evidence>
<evidence type="ECO:0000256" key="3">
    <source>
        <dbReference type="ARBA" id="ARBA00022448"/>
    </source>
</evidence>
<evidence type="ECO:0000256" key="2">
    <source>
        <dbReference type="ARBA" id="ARBA00006375"/>
    </source>
</evidence>
<evidence type="ECO:0000256" key="1">
    <source>
        <dbReference type="ARBA" id="ARBA00004448"/>
    </source>
</evidence>
<dbReference type="Pfam" id="PF00153">
    <property type="entry name" value="Mito_carr"/>
    <property type="match status" value="3"/>
</dbReference>
<keyword evidence="13" id="KW-1185">Reference proteome</keyword>
<keyword evidence="7" id="KW-1133">Transmembrane helix</keyword>
<evidence type="ECO:0000256" key="5">
    <source>
        <dbReference type="ARBA" id="ARBA00022737"/>
    </source>
</evidence>
<evidence type="ECO:0000256" key="6">
    <source>
        <dbReference type="ARBA" id="ARBA00022792"/>
    </source>
</evidence>
<dbReference type="InterPro" id="IPR051508">
    <property type="entry name" value="Mito_Carrier_Antiporter"/>
</dbReference>
<evidence type="ECO:0008006" key="14">
    <source>
        <dbReference type="Google" id="ProtNLM"/>
    </source>
</evidence>
<evidence type="ECO:0000256" key="10">
    <source>
        <dbReference type="PROSITE-ProRule" id="PRU00282"/>
    </source>
</evidence>
<comment type="subcellular location">
    <subcellularLocation>
        <location evidence="1">Mitochondrion inner membrane</location>
        <topology evidence="1">Multi-pass membrane protein</topology>
    </subcellularLocation>
</comment>
<comment type="similarity">
    <text evidence="2 11">Belongs to the mitochondrial carrier (TC 2.A.29) family.</text>
</comment>
<dbReference type="OrthoDB" id="6703404at2759"/>
<feature type="repeat" description="Solcar" evidence="10">
    <location>
        <begin position="165"/>
        <end position="256"/>
    </location>
</feature>
<dbReference type="GO" id="GO:0005743">
    <property type="term" value="C:mitochondrial inner membrane"/>
    <property type="evidence" value="ECO:0007669"/>
    <property type="project" value="UniProtKB-SubCell"/>
</dbReference>
<dbReference type="GeneID" id="106662391"/>
<keyword evidence="4 10" id="KW-0812">Transmembrane</keyword>
<dbReference type="Gene3D" id="1.50.40.10">
    <property type="entry name" value="Mitochondrial carrier domain"/>
    <property type="match status" value="2"/>
</dbReference>
<dbReference type="PROSITE" id="PS50920">
    <property type="entry name" value="SOLCAR"/>
    <property type="match status" value="2"/>
</dbReference>
<keyword evidence="5" id="KW-0677">Repeat</keyword>
<keyword evidence="8" id="KW-0496">Mitochondrion</keyword>
<dbReference type="PANTHER" id="PTHR45928:SF1">
    <property type="entry name" value="RE38146P"/>
    <property type="match status" value="1"/>
</dbReference>
<sequence length="262" mass="29829">MDQFAVGALAAMAATTITNPLEVVKTRFQLQGELRAKGHYAVHYRNFFHAMYVIGKTDGLRASRRPQDHTQRRWSGLYTEDCTRCSCRWCRNCLLWKSFFSGTQHDVEGTFSEIRKIIKTQGVKGLWRGVGGSLPRRFIGSATQLTSFTLLKEFFAENNIYQIEKGFMNSFLSSMIGGIAVTVVMNPLDVISTRLYNQGVDKNGRGLLYSSYFDCVTKMYRIEGISAFYKGVVPLYIRTGPHTVLVLVFWDLLKDLQKKVKD</sequence>
<dbReference type="EnsemblMetazoa" id="XM_024227582.1">
    <property type="protein sequence ID" value="XP_024083350.1"/>
    <property type="gene ID" value="LOC106662391"/>
</dbReference>
<organism evidence="12 13">
    <name type="scientific">Cimex lectularius</name>
    <name type="common">Bed bug</name>
    <name type="synonym">Acanthia lectularia</name>
    <dbReference type="NCBI Taxonomy" id="79782"/>
    <lineage>
        <taxon>Eukaryota</taxon>
        <taxon>Metazoa</taxon>
        <taxon>Ecdysozoa</taxon>
        <taxon>Arthropoda</taxon>
        <taxon>Hexapoda</taxon>
        <taxon>Insecta</taxon>
        <taxon>Pterygota</taxon>
        <taxon>Neoptera</taxon>
        <taxon>Paraneoptera</taxon>
        <taxon>Hemiptera</taxon>
        <taxon>Heteroptera</taxon>
        <taxon>Panheteroptera</taxon>
        <taxon>Cimicomorpha</taxon>
        <taxon>Cimicidae</taxon>
        <taxon>Cimex</taxon>
    </lineage>
</organism>
<evidence type="ECO:0000313" key="13">
    <source>
        <dbReference type="Proteomes" id="UP000494040"/>
    </source>
</evidence>
<evidence type="ECO:0000256" key="4">
    <source>
        <dbReference type="ARBA" id="ARBA00022692"/>
    </source>
</evidence>
<keyword evidence="9 10" id="KW-0472">Membrane</keyword>
<protein>
    <recommendedName>
        <fullName evidence="14">Solute carrier family 25 member 35</fullName>
    </recommendedName>
</protein>
<dbReference type="Proteomes" id="UP000494040">
    <property type="component" value="Unassembled WGS sequence"/>
</dbReference>
<reference evidence="12" key="1">
    <citation type="submission" date="2022-01" db="UniProtKB">
        <authorList>
            <consortium name="EnsemblMetazoa"/>
        </authorList>
    </citation>
    <scope>IDENTIFICATION</scope>
</reference>
<accession>A0A8I6SKB0</accession>
<feature type="repeat" description="Solcar" evidence="10">
    <location>
        <begin position="2"/>
        <end position="154"/>
    </location>
</feature>
<evidence type="ECO:0000256" key="7">
    <source>
        <dbReference type="ARBA" id="ARBA00022989"/>
    </source>
</evidence>
<name>A0A8I6SKB0_CIMLE</name>
<dbReference type="RefSeq" id="XP_024083350.1">
    <property type="nucleotide sequence ID" value="XM_024227582.1"/>
</dbReference>
<dbReference type="SUPFAM" id="SSF103506">
    <property type="entry name" value="Mitochondrial carrier"/>
    <property type="match status" value="1"/>
</dbReference>